<feature type="transmembrane region" description="Helical" evidence="1">
    <location>
        <begin position="331"/>
        <end position="351"/>
    </location>
</feature>
<keyword evidence="1" id="KW-0812">Transmembrane</keyword>
<evidence type="ECO:0000313" key="2">
    <source>
        <dbReference type="EMBL" id="SHH06409.1"/>
    </source>
</evidence>
<gene>
    <name evidence="2" type="ORF">SAMN02745229_00127</name>
</gene>
<keyword evidence="1" id="KW-1133">Transmembrane helix</keyword>
<accession>A0A1M5PY73</accession>
<feature type="transmembrane region" description="Helical" evidence="1">
    <location>
        <begin position="251"/>
        <end position="272"/>
    </location>
</feature>
<feature type="transmembrane region" description="Helical" evidence="1">
    <location>
        <begin position="125"/>
        <end position="145"/>
    </location>
</feature>
<feature type="transmembrane region" description="Helical" evidence="1">
    <location>
        <begin position="40"/>
        <end position="61"/>
    </location>
</feature>
<protein>
    <recommendedName>
        <fullName evidence="4">Major Facilitator Superfamily protein</fullName>
    </recommendedName>
</protein>
<proteinExistence type="predicted"/>
<sequence length="441" mass="49555">MKIIRTLLGSFSEALAEGAVMLPNLMFVGLYYEHYGQSEFIMPFVLLYAFEKAGPFLLSGFGKVKNPYLVWLTGNVLAILGCFLMLFGNSAHILWNVGAILIGLGLSCFAPMYRTMRDSIREKKIWSTGASVYIGYLILLLYLVIVMAFRYVSMITVILAILFLVLISTVQCITLRNHNPHKYDPLIEKGTVRADQLLLALIVLLFTYAIRLYKQTASLGLVLWIAVGMILLVVAAFVTRRNPYRGHSLRTLWYGAERNFVTIFSLIYFMAVGEYNKVTVAYIMIGIGVALAKIVSPILKKMVREERFELFCIVSANAFSCLMMIPGTISYMVGVLVTVIFVSCGNSRSTAAYLKDERFDVNERRLVRSRFYGLGAVAEQAFMMGFFFVFSYLILGNGVDALSAYTFRDGNMDTSPVFFYSLMACIVLNTLVGLYVVKNKE</sequence>
<keyword evidence="1" id="KW-0472">Membrane</keyword>
<feature type="transmembrane region" description="Helical" evidence="1">
    <location>
        <begin position="417"/>
        <end position="437"/>
    </location>
</feature>
<feature type="transmembrane region" description="Helical" evidence="1">
    <location>
        <begin position="151"/>
        <end position="175"/>
    </location>
</feature>
<evidence type="ECO:0000256" key="1">
    <source>
        <dbReference type="SAM" id="Phobius"/>
    </source>
</evidence>
<feature type="transmembrane region" description="Helical" evidence="1">
    <location>
        <begin position="93"/>
        <end position="113"/>
    </location>
</feature>
<dbReference type="EMBL" id="FQXK01000003">
    <property type="protein sequence ID" value="SHH06409.1"/>
    <property type="molecule type" value="Genomic_DNA"/>
</dbReference>
<dbReference type="AlphaFoldDB" id="A0A1M5PY73"/>
<organism evidence="2 3">
    <name type="scientific">Butyrivibrio fibrisolvens DSM 3071</name>
    <dbReference type="NCBI Taxonomy" id="1121131"/>
    <lineage>
        <taxon>Bacteria</taxon>
        <taxon>Bacillati</taxon>
        <taxon>Bacillota</taxon>
        <taxon>Clostridia</taxon>
        <taxon>Lachnospirales</taxon>
        <taxon>Lachnospiraceae</taxon>
        <taxon>Butyrivibrio</taxon>
    </lineage>
</organism>
<name>A0A1M5PY73_BUTFI</name>
<dbReference type="STRING" id="1121131.SAMN02745229_00127"/>
<evidence type="ECO:0008006" key="4">
    <source>
        <dbReference type="Google" id="ProtNLM"/>
    </source>
</evidence>
<dbReference type="Proteomes" id="UP000184278">
    <property type="component" value="Unassembled WGS sequence"/>
</dbReference>
<reference evidence="3" key="1">
    <citation type="submission" date="2016-11" db="EMBL/GenBank/DDBJ databases">
        <authorList>
            <person name="Varghese N."/>
            <person name="Submissions S."/>
        </authorList>
    </citation>
    <scope>NUCLEOTIDE SEQUENCE [LARGE SCALE GENOMIC DNA]</scope>
    <source>
        <strain evidence="3">DSM 3071</strain>
    </source>
</reference>
<feature type="transmembrane region" description="Helical" evidence="1">
    <location>
        <begin position="371"/>
        <end position="395"/>
    </location>
</feature>
<feature type="transmembrane region" description="Helical" evidence="1">
    <location>
        <begin position="219"/>
        <end position="239"/>
    </location>
</feature>
<feature type="transmembrane region" description="Helical" evidence="1">
    <location>
        <begin position="278"/>
        <end position="296"/>
    </location>
</feature>
<feature type="transmembrane region" description="Helical" evidence="1">
    <location>
        <begin position="68"/>
        <end position="87"/>
    </location>
</feature>
<keyword evidence="3" id="KW-1185">Reference proteome</keyword>
<dbReference type="GeneID" id="89509134"/>
<dbReference type="OrthoDB" id="2207521at2"/>
<evidence type="ECO:0000313" key="3">
    <source>
        <dbReference type="Proteomes" id="UP000184278"/>
    </source>
</evidence>
<dbReference type="RefSeq" id="WP_034454279.1">
    <property type="nucleotide sequence ID" value="NZ_FQXK01000003.1"/>
</dbReference>